<feature type="domain" description="HTH iclR-type" evidence="4">
    <location>
        <begin position="21"/>
        <end position="82"/>
    </location>
</feature>
<keyword evidence="1" id="KW-0805">Transcription regulation</keyword>
<sequence>MEKSSTRSGDEQQTAAPRADSKTLDKGIRILKALAGAPNGLGVAALSRHVQIHRTVAYRLLGTLERHGMVRQEDDGRYLLGFAIVELSGAARSDIRSIAQEPLRTLADQTRSTAVLQRLDGTDMVCLLIVEPGTAPVHVPYQIGLRLPAVDTPSGAALLGRSTHSDIEIHNGGSVVTQARTGGPWSLAAPVPRPGSTPLIAIEVLAFEPLPIQETAALAAAAAAVIGERMTALGPLRS</sequence>
<dbReference type="InterPro" id="IPR036388">
    <property type="entry name" value="WH-like_DNA-bd_sf"/>
</dbReference>
<dbReference type="RefSeq" id="WP_231329498.1">
    <property type="nucleotide sequence ID" value="NZ_CP059572.1"/>
</dbReference>
<dbReference type="Gene3D" id="1.10.10.10">
    <property type="entry name" value="Winged helix-like DNA-binding domain superfamily/Winged helix DNA-binding domain"/>
    <property type="match status" value="1"/>
</dbReference>
<dbReference type="SMART" id="SM00346">
    <property type="entry name" value="HTH_ICLR"/>
    <property type="match status" value="1"/>
</dbReference>
<gene>
    <name evidence="5" type="ORF">AGRA3207_005029</name>
</gene>
<dbReference type="PROSITE" id="PS51077">
    <property type="entry name" value="HTH_ICLR"/>
    <property type="match status" value="1"/>
</dbReference>
<dbReference type="EMBL" id="CP059572">
    <property type="protein sequence ID" value="QXJ23821.1"/>
    <property type="molecule type" value="Genomic_DNA"/>
</dbReference>
<dbReference type="InterPro" id="IPR029016">
    <property type="entry name" value="GAF-like_dom_sf"/>
</dbReference>
<dbReference type="InterPro" id="IPR050707">
    <property type="entry name" value="HTH_MetabolicPath_Reg"/>
</dbReference>
<dbReference type="Gene3D" id="3.30.450.40">
    <property type="match status" value="1"/>
</dbReference>
<reference evidence="5" key="1">
    <citation type="submission" date="2020-07" db="EMBL/GenBank/DDBJ databases">
        <authorList>
            <person name="Tarantini F.S."/>
            <person name="Hong K.W."/>
            <person name="Chan K.G."/>
        </authorList>
    </citation>
    <scope>NUCLEOTIDE SEQUENCE</scope>
    <source>
        <strain evidence="5">32-07</strain>
    </source>
</reference>
<keyword evidence="6" id="KW-1185">Reference proteome</keyword>
<evidence type="ECO:0000313" key="6">
    <source>
        <dbReference type="Proteomes" id="UP001049518"/>
    </source>
</evidence>
<dbReference type="InterPro" id="IPR036390">
    <property type="entry name" value="WH_DNA-bd_sf"/>
</dbReference>
<feature type="region of interest" description="Disordered" evidence="3">
    <location>
        <begin position="1"/>
        <end position="21"/>
    </location>
</feature>
<evidence type="ECO:0000256" key="1">
    <source>
        <dbReference type="ARBA" id="ARBA00023015"/>
    </source>
</evidence>
<evidence type="ECO:0000259" key="4">
    <source>
        <dbReference type="PROSITE" id="PS51077"/>
    </source>
</evidence>
<dbReference type="Pfam" id="PF09339">
    <property type="entry name" value="HTH_IclR"/>
    <property type="match status" value="1"/>
</dbReference>
<dbReference type="Proteomes" id="UP001049518">
    <property type="component" value="Chromosome"/>
</dbReference>
<proteinExistence type="predicted"/>
<organism evidence="5 6">
    <name type="scientific">Actinomadura graeca</name>
    <dbReference type="NCBI Taxonomy" id="2750812"/>
    <lineage>
        <taxon>Bacteria</taxon>
        <taxon>Bacillati</taxon>
        <taxon>Actinomycetota</taxon>
        <taxon>Actinomycetes</taxon>
        <taxon>Streptosporangiales</taxon>
        <taxon>Thermomonosporaceae</taxon>
        <taxon>Actinomadura</taxon>
    </lineage>
</organism>
<keyword evidence="2" id="KW-0804">Transcription</keyword>
<dbReference type="PANTHER" id="PTHR30136">
    <property type="entry name" value="HELIX-TURN-HELIX TRANSCRIPTIONAL REGULATOR, ICLR FAMILY"/>
    <property type="match status" value="1"/>
</dbReference>
<dbReference type="PANTHER" id="PTHR30136:SF24">
    <property type="entry name" value="HTH-TYPE TRANSCRIPTIONAL REPRESSOR ALLR"/>
    <property type="match status" value="1"/>
</dbReference>
<accession>A0ABX8QYE2</accession>
<dbReference type="SUPFAM" id="SSF55781">
    <property type="entry name" value="GAF domain-like"/>
    <property type="match status" value="1"/>
</dbReference>
<feature type="compositionally biased region" description="Basic and acidic residues" evidence="3">
    <location>
        <begin position="1"/>
        <end position="10"/>
    </location>
</feature>
<evidence type="ECO:0000313" key="5">
    <source>
        <dbReference type="EMBL" id="QXJ23821.1"/>
    </source>
</evidence>
<evidence type="ECO:0000256" key="3">
    <source>
        <dbReference type="SAM" id="MobiDB-lite"/>
    </source>
</evidence>
<name>A0ABX8QYE2_9ACTN</name>
<dbReference type="SUPFAM" id="SSF46785">
    <property type="entry name" value="Winged helix' DNA-binding domain"/>
    <property type="match status" value="1"/>
</dbReference>
<evidence type="ECO:0000256" key="2">
    <source>
        <dbReference type="ARBA" id="ARBA00023163"/>
    </source>
</evidence>
<protein>
    <submittedName>
        <fullName evidence="5">Helix-turn-helix domain-containing protein</fullName>
    </submittedName>
</protein>
<dbReference type="InterPro" id="IPR005471">
    <property type="entry name" value="Tscrpt_reg_IclR_N"/>
</dbReference>